<dbReference type="AlphaFoldDB" id="B7FYC0"/>
<dbReference type="eggNOG" id="KOG1444">
    <property type="taxonomic scope" value="Eukaryota"/>
</dbReference>
<feature type="region of interest" description="Disordered" evidence="5">
    <location>
        <begin position="309"/>
        <end position="333"/>
    </location>
</feature>
<organism evidence="8 9">
    <name type="scientific">Phaeodactylum tricornutum (strain CCAP 1055/1)</name>
    <dbReference type="NCBI Taxonomy" id="556484"/>
    <lineage>
        <taxon>Eukaryota</taxon>
        <taxon>Sar</taxon>
        <taxon>Stramenopiles</taxon>
        <taxon>Ochrophyta</taxon>
        <taxon>Bacillariophyta</taxon>
        <taxon>Bacillariophyceae</taxon>
        <taxon>Bacillariophycidae</taxon>
        <taxon>Naviculales</taxon>
        <taxon>Phaeodactylaceae</taxon>
        <taxon>Phaeodactylum</taxon>
    </lineage>
</organism>
<sequence>MNLKSEVFLSVVAYSLCSGTLVLLNKLTLHHLPYPSLVVSFQLLAALIFIYGAKHTGRLQVDALEWQYVLPYLFYILLFSVGVFCNMKSLSMSNVETVIVFRALSPCIVAFLDVLFLGREYPSLQSWTGLSLIALGAYGYASFDAQFQTQGLAAYAWPGLYLFIISLEMAYGKRIIQSVNLKTLSGPVLYTNLLGLPPMLMFAAMGHEYRSFVYDHMVEQKPVGGVAVSLLLLGCAAGTGIGYAGWWCRGNVSATSFTLIGVINKCLTILLNVMIWDQHAPPKGILSLALCLVGGSIYRQSPLRNNTLKTSSSVAVDDGDDKNGRDDSDSVATDAEDINEQVELLEAEKGMKRRS</sequence>
<dbReference type="InParanoid" id="B7FYC0"/>
<dbReference type="Proteomes" id="UP000000759">
    <property type="component" value="Chromosome 7"/>
</dbReference>
<comment type="subcellular location">
    <subcellularLocation>
        <location evidence="1">Membrane</location>
        <topology evidence="1">Multi-pass membrane protein</topology>
    </subcellularLocation>
</comment>
<dbReference type="GeneID" id="7200667"/>
<evidence type="ECO:0000256" key="6">
    <source>
        <dbReference type="SAM" id="Phobius"/>
    </source>
</evidence>
<keyword evidence="3 6" id="KW-1133">Transmembrane helix</keyword>
<dbReference type="RefSeq" id="XP_002179909.1">
    <property type="nucleotide sequence ID" value="XM_002179873.1"/>
</dbReference>
<dbReference type="EMBL" id="CM000610">
    <property type="protein sequence ID" value="EEC48895.1"/>
    <property type="molecule type" value="Genomic_DNA"/>
</dbReference>
<dbReference type="Gene3D" id="1.10.3730.20">
    <property type="match status" value="1"/>
</dbReference>
<dbReference type="KEGG" id="pti:PHATRDRAFT_45630"/>
<feature type="transmembrane region" description="Helical" evidence="6">
    <location>
        <begin position="36"/>
        <end position="54"/>
    </location>
</feature>
<keyword evidence="4 6" id="KW-0472">Membrane</keyword>
<protein>
    <recommendedName>
        <fullName evidence="7">EamA domain-containing protein</fullName>
    </recommendedName>
</protein>
<reference evidence="8 9" key="1">
    <citation type="journal article" date="2008" name="Nature">
        <title>The Phaeodactylum genome reveals the evolutionary history of diatom genomes.</title>
        <authorList>
            <person name="Bowler C."/>
            <person name="Allen A.E."/>
            <person name="Badger J.H."/>
            <person name="Grimwood J."/>
            <person name="Jabbari K."/>
            <person name="Kuo A."/>
            <person name="Maheswari U."/>
            <person name="Martens C."/>
            <person name="Maumus F."/>
            <person name="Otillar R.P."/>
            <person name="Rayko E."/>
            <person name="Salamov A."/>
            <person name="Vandepoele K."/>
            <person name="Beszteri B."/>
            <person name="Gruber A."/>
            <person name="Heijde M."/>
            <person name="Katinka M."/>
            <person name="Mock T."/>
            <person name="Valentin K."/>
            <person name="Verret F."/>
            <person name="Berges J.A."/>
            <person name="Brownlee C."/>
            <person name="Cadoret J.P."/>
            <person name="Chiovitti A."/>
            <person name="Choi C.J."/>
            <person name="Coesel S."/>
            <person name="De Martino A."/>
            <person name="Detter J.C."/>
            <person name="Durkin C."/>
            <person name="Falciatore A."/>
            <person name="Fournet J."/>
            <person name="Haruta M."/>
            <person name="Huysman M.J."/>
            <person name="Jenkins B.D."/>
            <person name="Jiroutova K."/>
            <person name="Jorgensen R.E."/>
            <person name="Joubert Y."/>
            <person name="Kaplan A."/>
            <person name="Kroger N."/>
            <person name="Kroth P.G."/>
            <person name="La Roche J."/>
            <person name="Lindquist E."/>
            <person name="Lommer M."/>
            <person name="Martin-Jezequel V."/>
            <person name="Lopez P.J."/>
            <person name="Lucas S."/>
            <person name="Mangogna M."/>
            <person name="McGinnis K."/>
            <person name="Medlin L.K."/>
            <person name="Montsant A."/>
            <person name="Oudot-Le Secq M.P."/>
            <person name="Napoli C."/>
            <person name="Obornik M."/>
            <person name="Parker M.S."/>
            <person name="Petit J.L."/>
            <person name="Porcel B.M."/>
            <person name="Poulsen N."/>
            <person name="Robison M."/>
            <person name="Rychlewski L."/>
            <person name="Rynearson T.A."/>
            <person name="Schmutz J."/>
            <person name="Shapiro H."/>
            <person name="Siaut M."/>
            <person name="Stanley M."/>
            <person name="Sussman M.R."/>
            <person name="Taylor A.R."/>
            <person name="Vardi A."/>
            <person name="von Dassow P."/>
            <person name="Vyverman W."/>
            <person name="Willis A."/>
            <person name="Wyrwicz L.S."/>
            <person name="Rokhsar D.S."/>
            <person name="Weissenbach J."/>
            <person name="Armbrust E.V."/>
            <person name="Green B.R."/>
            <person name="Van de Peer Y."/>
            <person name="Grigoriev I.V."/>
        </authorList>
    </citation>
    <scope>NUCLEOTIDE SEQUENCE [LARGE SCALE GENOMIC DNA]</scope>
    <source>
        <strain evidence="8 9">CCAP 1055/1</strain>
    </source>
</reference>
<evidence type="ECO:0000313" key="9">
    <source>
        <dbReference type="Proteomes" id="UP000000759"/>
    </source>
</evidence>
<feature type="transmembrane region" description="Helical" evidence="6">
    <location>
        <begin position="252"/>
        <end position="276"/>
    </location>
</feature>
<evidence type="ECO:0000256" key="4">
    <source>
        <dbReference type="ARBA" id="ARBA00023136"/>
    </source>
</evidence>
<keyword evidence="9" id="KW-1185">Reference proteome</keyword>
<dbReference type="Pfam" id="PF00892">
    <property type="entry name" value="EamA"/>
    <property type="match status" value="1"/>
</dbReference>
<feature type="transmembrane region" description="Helical" evidence="6">
    <location>
        <begin position="99"/>
        <end position="118"/>
    </location>
</feature>
<feature type="transmembrane region" description="Helical" evidence="6">
    <location>
        <begin position="153"/>
        <end position="172"/>
    </location>
</feature>
<dbReference type="GO" id="GO:0016020">
    <property type="term" value="C:membrane"/>
    <property type="evidence" value="ECO:0007669"/>
    <property type="project" value="UniProtKB-SubCell"/>
</dbReference>
<dbReference type="OMA" id="FAITWFN"/>
<evidence type="ECO:0000256" key="3">
    <source>
        <dbReference type="ARBA" id="ARBA00022989"/>
    </source>
</evidence>
<dbReference type="PaxDb" id="2850-Phatr45630"/>
<evidence type="ECO:0000256" key="1">
    <source>
        <dbReference type="ARBA" id="ARBA00004141"/>
    </source>
</evidence>
<keyword evidence="2 6" id="KW-0812">Transmembrane</keyword>
<proteinExistence type="predicted"/>
<dbReference type="InterPro" id="IPR000620">
    <property type="entry name" value="EamA_dom"/>
</dbReference>
<gene>
    <name evidence="8" type="ORF">PHATRDRAFT_45630</name>
</gene>
<evidence type="ECO:0000259" key="7">
    <source>
        <dbReference type="Pfam" id="PF00892"/>
    </source>
</evidence>
<feature type="transmembrane region" description="Helical" evidence="6">
    <location>
        <begin position="66"/>
        <end position="87"/>
    </location>
</feature>
<dbReference type="PANTHER" id="PTHR11132">
    <property type="entry name" value="SOLUTE CARRIER FAMILY 35"/>
    <property type="match status" value="1"/>
</dbReference>
<feature type="transmembrane region" description="Helical" evidence="6">
    <location>
        <begin position="6"/>
        <end position="24"/>
    </location>
</feature>
<evidence type="ECO:0000256" key="2">
    <source>
        <dbReference type="ARBA" id="ARBA00022692"/>
    </source>
</evidence>
<name>B7FYC0_PHATC</name>
<dbReference type="InterPro" id="IPR037185">
    <property type="entry name" value="EmrE-like"/>
</dbReference>
<evidence type="ECO:0000256" key="5">
    <source>
        <dbReference type="SAM" id="MobiDB-lite"/>
    </source>
</evidence>
<evidence type="ECO:0000313" key="8">
    <source>
        <dbReference type="EMBL" id="EEC48895.1"/>
    </source>
</evidence>
<accession>B7FYC0</accession>
<dbReference type="InterPro" id="IPR050186">
    <property type="entry name" value="TPT_transporter"/>
</dbReference>
<dbReference type="HOGENOM" id="CLU_045047_0_0_1"/>
<dbReference type="OrthoDB" id="417037at2759"/>
<feature type="transmembrane region" description="Helical" evidence="6">
    <location>
        <begin position="124"/>
        <end position="141"/>
    </location>
</feature>
<feature type="transmembrane region" description="Helical" evidence="6">
    <location>
        <begin position="184"/>
        <end position="205"/>
    </location>
</feature>
<feature type="transmembrane region" description="Helical" evidence="6">
    <location>
        <begin position="226"/>
        <end position="246"/>
    </location>
</feature>
<dbReference type="SUPFAM" id="SSF103481">
    <property type="entry name" value="Multidrug resistance efflux transporter EmrE"/>
    <property type="match status" value="1"/>
</dbReference>
<dbReference type="STRING" id="556484.B7FYC0"/>
<feature type="domain" description="EamA" evidence="7">
    <location>
        <begin position="9"/>
        <end position="139"/>
    </location>
</feature>
<reference evidence="9" key="2">
    <citation type="submission" date="2008-08" db="EMBL/GenBank/DDBJ databases">
        <authorList>
            <consortium name="Diatom Consortium"/>
            <person name="Grigoriev I."/>
            <person name="Grimwood J."/>
            <person name="Kuo A."/>
            <person name="Otillar R.P."/>
            <person name="Salamov A."/>
            <person name="Detter J.C."/>
            <person name="Lindquist E."/>
            <person name="Shapiro H."/>
            <person name="Lucas S."/>
            <person name="Glavina del Rio T."/>
            <person name="Pitluck S."/>
            <person name="Rokhsar D."/>
            <person name="Bowler C."/>
        </authorList>
    </citation>
    <scope>GENOME REANNOTATION</scope>
    <source>
        <strain evidence="9">CCAP 1055/1</strain>
    </source>
</reference>